<comment type="cofactor">
    <cofactor evidence="1">
        <name>FAD</name>
        <dbReference type="ChEBI" id="CHEBI:57692"/>
    </cofactor>
</comment>
<keyword evidence="2" id="KW-0285">Flavoprotein</keyword>
<dbReference type="AlphaFoldDB" id="A0A9W9WYV9"/>
<dbReference type="GO" id="GO:0071949">
    <property type="term" value="F:FAD binding"/>
    <property type="evidence" value="ECO:0007669"/>
    <property type="project" value="InterPro"/>
</dbReference>
<accession>A0A9W9WYV9</accession>
<reference evidence="7" key="1">
    <citation type="submission" date="2022-12" db="EMBL/GenBank/DDBJ databases">
        <authorList>
            <person name="Petersen C."/>
        </authorList>
    </citation>
    <scope>NUCLEOTIDE SEQUENCE</scope>
    <source>
        <strain evidence="7">IBT 17660</strain>
    </source>
</reference>
<dbReference type="OrthoDB" id="47494at2759"/>
<sequence length="425" mass="47898">MSDSPILIIGAGISGLVLAQYLQRHNVAFKIFDRDSAIDARSGGWGLTLHWSLPALRELLPEHLVTRFPETFVNKEASARGDPGRFQFFDLRSGDALYNIPAAERIRVSRARLRQLLTTDVDVQWNKNLLNIESTAGEITAHFQDGTSYTGRLLVACDGARSRTREILYPDVQMNQLPVQLLGASTLYSAEELGGVESIDPFIFQGSHPESNVFLFFSFLDTPNNFENSSKDRYHCQIIISWADSKEIPVPNANAERIALMKKLTDNWSEPFRSLVHKLPDDVEVRSIRIEDWMFRLGREHAHPRAVLMGDSAHTMTMFRGEGANNAIVDVLDLVTRVDMCQSRYGYLNNPNFFLIRRMLMIDFAMTRSFDSGALLSSLAAYENDVFTRAEPSFLNSRQACLDAHDFSKIEGSPLVGSRDLKKSD</sequence>
<dbReference type="PANTHER" id="PTHR47178:SF1">
    <property type="entry name" value="FAD-BINDING DOMAIN-CONTAINING PROTEIN-RELATED"/>
    <property type="match status" value="1"/>
</dbReference>
<reference evidence="7" key="2">
    <citation type="journal article" date="2023" name="IMA Fungus">
        <title>Comparative genomic study of the Penicillium genus elucidates a diverse pangenome and 15 lateral gene transfer events.</title>
        <authorList>
            <person name="Petersen C."/>
            <person name="Sorensen T."/>
            <person name="Nielsen M.R."/>
            <person name="Sondergaard T.E."/>
            <person name="Sorensen J.L."/>
            <person name="Fitzpatrick D.A."/>
            <person name="Frisvad J.C."/>
            <person name="Nielsen K.L."/>
        </authorList>
    </citation>
    <scope>NUCLEOTIDE SEQUENCE</scope>
    <source>
        <strain evidence="7">IBT 17660</strain>
    </source>
</reference>
<dbReference type="GO" id="GO:0004497">
    <property type="term" value="F:monooxygenase activity"/>
    <property type="evidence" value="ECO:0007669"/>
    <property type="project" value="UniProtKB-KW"/>
</dbReference>
<dbReference type="InterPro" id="IPR002938">
    <property type="entry name" value="FAD-bd"/>
</dbReference>
<proteinExistence type="predicted"/>
<evidence type="ECO:0000313" key="8">
    <source>
        <dbReference type="Proteomes" id="UP001147760"/>
    </source>
</evidence>
<dbReference type="Gene3D" id="3.50.50.60">
    <property type="entry name" value="FAD/NAD(P)-binding domain"/>
    <property type="match status" value="1"/>
</dbReference>
<dbReference type="SUPFAM" id="SSF51905">
    <property type="entry name" value="FAD/NAD(P)-binding domain"/>
    <property type="match status" value="1"/>
</dbReference>
<dbReference type="PRINTS" id="PR00420">
    <property type="entry name" value="RNGMNOXGNASE"/>
</dbReference>
<evidence type="ECO:0000313" key="7">
    <source>
        <dbReference type="EMBL" id="KAJ5479298.1"/>
    </source>
</evidence>
<keyword evidence="5" id="KW-0503">Monooxygenase</keyword>
<dbReference type="Pfam" id="PF01494">
    <property type="entry name" value="FAD_binding_3"/>
    <property type="match status" value="1"/>
</dbReference>
<dbReference type="InterPro" id="IPR036188">
    <property type="entry name" value="FAD/NAD-bd_sf"/>
</dbReference>
<keyword evidence="3" id="KW-0274">FAD</keyword>
<dbReference type="PANTHER" id="PTHR47178">
    <property type="entry name" value="MONOOXYGENASE, FAD-BINDING"/>
    <property type="match status" value="1"/>
</dbReference>
<keyword evidence="8" id="KW-1185">Reference proteome</keyword>
<evidence type="ECO:0000256" key="2">
    <source>
        <dbReference type="ARBA" id="ARBA00022630"/>
    </source>
</evidence>
<evidence type="ECO:0000256" key="1">
    <source>
        <dbReference type="ARBA" id="ARBA00001974"/>
    </source>
</evidence>
<evidence type="ECO:0000256" key="3">
    <source>
        <dbReference type="ARBA" id="ARBA00022827"/>
    </source>
</evidence>
<protein>
    <recommendedName>
        <fullName evidence="6">FAD-binding domain-containing protein</fullName>
    </recommendedName>
</protein>
<gene>
    <name evidence="7" type="ORF">N7530_004807</name>
</gene>
<evidence type="ECO:0000259" key="6">
    <source>
        <dbReference type="Pfam" id="PF01494"/>
    </source>
</evidence>
<dbReference type="Proteomes" id="UP001147760">
    <property type="component" value="Unassembled WGS sequence"/>
</dbReference>
<organism evidence="7 8">
    <name type="scientific">Penicillium desertorum</name>
    <dbReference type="NCBI Taxonomy" id="1303715"/>
    <lineage>
        <taxon>Eukaryota</taxon>
        <taxon>Fungi</taxon>
        <taxon>Dikarya</taxon>
        <taxon>Ascomycota</taxon>
        <taxon>Pezizomycotina</taxon>
        <taxon>Eurotiomycetes</taxon>
        <taxon>Eurotiomycetidae</taxon>
        <taxon>Eurotiales</taxon>
        <taxon>Aspergillaceae</taxon>
        <taxon>Penicillium</taxon>
    </lineage>
</organism>
<evidence type="ECO:0000256" key="4">
    <source>
        <dbReference type="ARBA" id="ARBA00023002"/>
    </source>
</evidence>
<comment type="caution">
    <text evidence="7">The sequence shown here is derived from an EMBL/GenBank/DDBJ whole genome shotgun (WGS) entry which is preliminary data.</text>
</comment>
<evidence type="ECO:0000256" key="5">
    <source>
        <dbReference type="ARBA" id="ARBA00023033"/>
    </source>
</evidence>
<dbReference type="EMBL" id="JAPWDO010000003">
    <property type="protein sequence ID" value="KAJ5479298.1"/>
    <property type="molecule type" value="Genomic_DNA"/>
</dbReference>
<name>A0A9W9WYV9_9EURO</name>
<feature type="domain" description="FAD-binding" evidence="6">
    <location>
        <begin position="4"/>
        <end position="336"/>
    </location>
</feature>
<keyword evidence="4" id="KW-0560">Oxidoreductase</keyword>